<evidence type="ECO:0000313" key="2">
    <source>
        <dbReference type="EMBL" id="KAG6382589.1"/>
    </source>
</evidence>
<proteinExistence type="predicted"/>
<dbReference type="Proteomes" id="UP000298416">
    <property type="component" value="Unassembled WGS sequence"/>
</dbReference>
<dbReference type="OrthoDB" id="1932658at2759"/>
<organism evidence="2">
    <name type="scientific">Salvia splendens</name>
    <name type="common">Scarlet sage</name>
    <dbReference type="NCBI Taxonomy" id="180675"/>
    <lineage>
        <taxon>Eukaryota</taxon>
        <taxon>Viridiplantae</taxon>
        <taxon>Streptophyta</taxon>
        <taxon>Embryophyta</taxon>
        <taxon>Tracheophyta</taxon>
        <taxon>Spermatophyta</taxon>
        <taxon>Magnoliopsida</taxon>
        <taxon>eudicotyledons</taxon>
        <taxon>Gunneridae</taxon>
        <taxon>Pentapetalae</taxon>
        <taxon>asterids</taxon>
        <taxon>lamiids</taxon>
        <taxon>Lamiales</taxon>
        <taxon>Lamiaceae</taxon>
        <taxon>Nepetoideae</taxon>
        <taxon>Mentheae</taxon>
        <taxon>Salviinae</taxon>
        <taxon>Salvia</taxon>
        <taxon>Salvia subgen. Calosphace</taxon>
        <taxon>core Calosphace</taxon>
    </lineage>
</organism>
<reference evidence="2" key="2">
    <citation type="submission" date="2020-08" db="EMBL/GenBank/DDBJ databases">
        <title>Plant Genome Project.</title>
        <authorList>
            <person name="Zhang R.-G."/>
        </authorList>
    </citation>
    <scope>NUCLEOTIDE SEQUENCE</scope>
    <source>
        <strain evidence="2">Huo1</strain>
        <tissue evidence="2">Leaf</tissue>
    </source>
</reference>
<gene>
    <name evidence="2" type="ORF">SASPL_157734</name>
</gene>
<feature type="coiled-coil region" evidence="1">
    <location>
        <begin position="122"/>
        <end position="149"/>
    </location>
</feature>
<dbReference type="EMBL" id="PNBA02001005">
    <property type="protein sequence ID" value="KAG6382589.1"/>
    <property type="molecule type" value="Genomic_DNA"/>
</dbReference>
<evidence type="ECO:0000313" key="3">
    <source>
        <dbReference type="Proteomes" id="UP000298416"/>
    </source>
</evidence>
<accession>A0A8X8YUG8</accession>
<reference evidence="2" key="1">
    <citation type="submission" date="2018-01" db="EMBL/GenBank/DDBJ databases">
        <authorList>
            <person name="Mao J.F."/>
        </authorList>
    </citation>
    <scope>NUCLEOTIDE SEQUENCE</scope>
    <source>
        <strain evidence="2">Huo1</strain>
        <tissue evidence="2">Leaf</tissue>
    </source>
</reference>
<dbReference type="AlphaFoldDB" id="A0A8X8YUG8"/>
<name>A0A8X8YUG8_SALSN</name>
<keyword evidence="1" id="KW-0175">Coiled coil</keyword>
<dbReference type="PANTHER" id="PTHR36386">
    <property type="entry name" value="OS06G0683900 PROTEIN"/>
    <property type="match status" value="1"/>
</dbReference>
<evidence type="ECO:0000256" key="1">
    <source>
        <dbReference type="SAM" id="Coils"/>
    </source>
</evidence>
<dbReference type="PANTHER" id="PTHR36386:SF1">
    <property type="entry name" value="OS06G0683900 PROTEIN"/>
    <property type="match status" value="1"/>
</dbReference>
<comment type="caution">
    <text evidence="2">The sequence shown here is derived from an EMBL/GenBank/DDBJ whole genome shotgun (WGS) entry which is preliminary data.</text>
</comment>
<keyword evidence="3" id="KW-1185">Reference proteome</keyword>
<sequence length="453" mass="49601">MSVPQFLDAADSSADLQIWNNAAFDNGEISEDLAASKQPWVSLKPTFGNPNSSFDSVSDKENQVFASLNQNQFPSVSPFPKSTSTTPFKQLTEVESVQRSKMRAIEDKGFEKNRVLKIDEEIEEIVLQMARLNSRLEALKAEKESAGAVEKRGRVVAVKFMEQKQGSKNDEISNLGARTKANRRGISLGPAEILSAGRRGMSLGPSEIFGAAKSRQMVINTTSLQSRRQSCLFKLQGIDEERVESCSLSPKSRKFAAKSRQAVTTIGSRKAVKKEESVLSSVQPKKLFRDGEKSVPNKKASRPGRVVASRFNQGASQASAMRKISLLESDGDAGKRVEKTRSFSVGKTRANEGEGRVKKRWEIPSEIIVHSSVGGEGEGEGEKSPGCVVAAPGLLPRLRIARCNRSPRDSGPAKKVAQLVGRKSYFSIDEGVDVENSVCQVLSYDEDDEEEER</sequence>
<protein>
    <submittedName>
        <fullName evidence="2">Uncharacterized protein</fullName>
    </submittedName>
</protein>